<protein>
    <recommendedName>
        <fullName evidence="4 12">Heme exporter protein D</fullName>
    </recommendedName>
</protein>
<evidence type="ECO:0000256" key="7">
    <source>
        <dbReference type="ARBA" id="ARBA00022519"/>
    </source>
</evidence>
<sequence length="53" mass="5852">MSHAFFIYAAYGATALVFAALVLWLLVDGRARRRELDALEKAGAARRSVRGRS</sequence>
<organism evidence="13 14">
    <name type="scientific">Martelella mediterranea DSM 17316</name>
    <dbReference type="NCBI Taxonomy" id="1122214"/>
    <lineage>
        <taxon>Bacteria</taxon>
        <taxon>Pseudomonadati</taxon>
        <taxon>Pseudomonadota</taxon>
        <taxon>Alphaproteobacteria</taxon>
        <taxon>Hyphomicrobiales</taxon>
        <taxon>Aurantimonadaceae</taxon>
        <taxon>Martelella</taxon>
    </lineage>
</organism>
<keyword evidence="6 12" id="KW-1003">Cell membrane</keyword>
<evidence type="ECO:0000256" key="5">
    <source>
        <dbReference type="ARBA" id="ARBA00022448"/>
    </source>
</evidence>
<gene>
    <name evidence="13" type="ORF">Mame_04236</name>
</gene>
<evidence type="ECO:0000313" key="13">
    <source>
        <dbReference type="EMBL" id="AQZ53530.1"/>
    </source>
</evidence>
<comment type="subcellular location">
    <subcellularLocation>
        <location evidence="2 12">Cell inner membrane</location>
        <topology evidence="2 12">Single-pass membrane protein</topology>
    </subcellularLocation>
</comment>
<evidence type="ECO:0000256" key="12">
    <source>
        <dbReference type="RuleBase" id="RU363101"/>
    </source>
</evidence>
<evidence type="ECO:0000313" key="14">
    <source>
        <dbReference type="Proteomes" id="UP000191135"/>
    </source>
</evidence>
<evidence type="ECO:0000256" key="11">
    <source>
        <dbReference type="ARBA" id="ARBA00023136"/>
    </source>
</evidence>
<keyword evidence="8 12" id="KW-0812">Transmembrane</keyword>
<dbReference type="GO" id="GO:0005886">
    <property type="term" value="C:plasma membrane"/>
    <property type="evidence" value="ECO:0007669"/>
    <property type="project" value="UniProtKB-SubCell"/>
</dbReference>
<keyword evidence="5 12" id="KW-0813">Transport</keyword>
<dbReference type="InterPro" id="IPR007078">
    <property type="entry name" value="Haem_export_protD_CcmD"/>
</dbReference>
<evidence type="ECO:0000256" key="10">
    <source>
        <dbReference type="ARBA" id="ARBA00022989"/>
    </source>
</evidence>
<proteinExistence type="inferred from homology"/>
<evidence type="ECO:0000256" key="3">
    <source>
        <dbReference type="ARBA" id="ARBA00008741"/>
    </source>
</evidence>
<accession>A0A1U9Z7C8</accession>
<keyword evidence="7 12" id="KW-0997">Cell inner membrane</keyword>
<dbReference type="EMBL" id="CP020330">
    <property type="protein sequence ID" value="AQZ53530.1"/>
    <property type="molecule type" value="Genomic_DNA"/>
</dbReference>
<keyword evidence="9 12" id="KW-0201">Cytochrome c-type biogenesis</keyword>
<keyword evidence="11 12" id="KW-0472">Membrane</keyword>
<evidence type="ECO:0000256" key="2">
    <source>
        <dbReference type="ARBA" id="ARBA00004377"/>
    </source>
</evidence>
<reference evidence="13 14" key="1">
    <citation type="submission" date="2017-03" db="EMBL/GenBank/DDBJ databases">
        <title>Foreign affairs: Plasmid Transfer between Roseobacters and Rhizobia.</title>
        <authorList>
            <person name="Bartling P."/>
            <person name="Bunk B."/>
            <person name="Overmann J."/>
            <person name="Brinkmann H."/>
            <person name="Petersen J."/>
        </authorList>
    </citation>
    <scope>NUCLEOTIDE SEQUENCE [LARGE SCALE GENOMIC DNA]</scope>
    <source>
        <strain evidence="13 14">MACL11</strain>
    </source>
</reference>
<name>A0A1U9Z7C8_9HYPH</name>
<dbReference type="Proteomes" id="UP000191135">
    <property type="component" value="Chromosome"/>
</dbReference>
<evidence type="ECO:0000256" key="6">
    <source>
        <dbReference type="ARBA" id="ARBA00022475"/>
    </source>
</evidence>
<dbReference type="Pfam" id="PF04995">
    <property type="entry name" value="CcmD"/>
    <property type="match status" value="1"/>
</dbReference>
<dbReference type="STRING" id="1122214.Mame_04236"/>
<feature type="transmembrane region" description="Helical" evidence="12">
    <location>
        <begin position="6"/>
        <end position="27"/>
    </location>
</feature>
<evidence type="ECO:0000256" key="4">
    <source>
        <dbReference type="ARBA" id="ARBA00016461"/>
    </source>
</evidence>
<dbReference type="AlphaFoldDB" id="A0A1U9Z7C8"/>
<dbReference type="GO" id="GO:0017004">
    <property type="term" value="P:cytochrome complex assembly"/>
    <property type="evidence" value="ECO:0007669"/>
    <property type="project" value="UniProtKB-KW"/>
</dbReference>
<keyword evidence="10 12" id="KW-1133">Transmembrane helix</keyword>
<dbReference type="NCBIfam" id="TIGR03141">
    <property type="entry name" value="cytochro_ccmD"/>
    <property type="match status" value="1"/>
</dbReference>
<comment type="similarity">
    <text evidence="3 12">Belongs to the CcmD/CycX/HelD family.</text>
</comment>
<dbReference type="GO" id="GO:0015886">
    <property type="term" value="P:heme transport"/>
    <property type="evidence" value="ECO:0007669"/>
    <property type="project" value="InterPro"/>
</dbReference>
<dbReference type="KEGG" id="mmed:Mame_04236"/>
<evidence type="ECO:0000256" key="8">
    <source>
        <dbReference type="ARBA" id="ARBA00022692"/>
    </source>
</evidence>
<dbReference type="RefSeq" id="WP_018064417.1">
    <property type="nucleotide sequence ID" value="NZ_AQWH01000007.1"/>
</dbReference>
<comment type="function">
    <text evidence="1 12">Required for the export of heme to the periplasm for the biogenesis of c-type cytochromes.</text>
</comment>
<evidence type="ECO:0000256" key="9">
    <source>
        <dbReference type="ARBA" id="ARBA00022748"/>
    </source>
</evidence>
<evidence type="ECO:0000256" key="1">
    <source>
        <dbReference type="ARBA" id="ARBA00002442"/>
    </source>
</evidence>
<keyword evidence="14" id="KW-1185">Reference proteome</keyword>